<feature type="non-terminal residue" evidence="1">
    <location>
        <position position="85"/>
    </location>
</feature>
<accession>A0ACA9SFB8</accession>
<evidence type="ECO:0000313" key="2">
    <source>
        <dbReference type="Proteomes" id="UP000789920"/>
    </source>
</evidence>
<comment type="caution">
    <text evidence="1">The sequence shown here is derived from an EMBL/GenBank/DDBJ whole genome shotgun (WGS) entry which is preliminary data.</text>
</comment>
<keyword evidence="2" id="KW-1185">Reference proteome</keyword>
<protein>
    <submittedName>
        <fullName evidence="1">3266_t:CDS:1</fullName>
    </submittedName>
</protein>
<dbReference type="Proteomes" id="UP000789920">
    <property type="component" value="Unassembled WGS sequence"/>
</dbReference>
<evidence type="ECO:0000313" key="1">
    <source>
        <dbReference type="EMBL" id="CAG8837681.1"/>
    </source>
</evidence>
<gene>
    <name evidence="1" type="ORF">RPERSI_LOCUS30392</name>
</gene>
<proteinExistence type="predicted"/>
<name>A0ACA9SFB8_9GLOM</name>
<organism evidence="1 2">
    <name type="scientific">Racocetra persica</name>
    <dbReference type="NCBI Taxonomy" id="160502"/>
    <lineage>
        <taxon>Eukaryota</taxon>
        <taxon>Fungi</taxon>
        <taxon>Fungi incertae sedis</taxon>
        <taxon>Mucoromycota</taxon>
        <taxon>Glomeromycotina</taxon>
        <taxon>Glomeromycetes</taxon>
        <taxon>Diversisporales</taxon>
        <taxon>Gigasporaceae</taxon>
        <taxon>Racocetra</taxon>
    </lineage>
</organism>
<feature type="non-terminal residue" evidence="1">
    <location>
        <position position="1"/>
    </location>
</feature>
<dbReference type="EMBL" id="CAJVQC010118355">
    <property type="protein sequence ID" value="CAG8837681.1"/>
    <property type="molecule type" value="Genomic_DNA"/>
</dbReference>
<reference evidence="1" key="1">
    <citation type="submission" date="2021-06" db="EMBL/GenBank/DDBJ databases">
        <authorList>
            <person name="Kallberg Y."/>
            <person name="Tangrot J."/>
            <person name="Rosling A."/>
        </authorList>
    </citation>
    <scope>NUCLEOTIDE SEQUENCE</scope>
    <source>
        <strain evidence="1">MA461A</strain>
    </source>
</reference>
<sequence>SDNKETEDKTMEEETEEDIDDDTNSEEVNKPTRPNIDKTIKLVKNTIYNALFKYFDTPSNPALLASLLDPRFKKIKGWSENEKEK</sequence>